<evidence type="ECO:0000259" key="5">
    <source>
        <dbReference type="Pfam" id="PF00501"/>
    </source>
</evidence>
<dbReference type="InterPro" id="IPR000873">
    <property type="entry name" value="AMP-dep_synth/lig_dom"/>
</dbReference>
<reference evidence="7 8" key="1">
    <citation type="journal article" date="2018" name="Mol. Biol. Evol.">
        <title>Broad Genomic Sampling Reveals a Smut Pathogenic Ancestry of the Fungal Clade Ustilaginomycotina.</title>
        <authorList>
            <person name="Kijpornyongpan T."/>
            <person name="Mondo S.J."/>
            <person name="Barry K."/>
            <person name="Sandor L."/>
            <person name="Lee J."/>
            <person name="Lipzen A."/>
            <person name="Pangilinan J."/>
            <person name="LaButti K."/>
            <person name="Hainaut M."/>
            <person name="Henrissat B."/>
            <person name="Grigoriev I.V."/>
            <person name="Spatafora J.W."/>
            <person name="Aime M.C."/>
        </authorList>
    </citation>
    <scope>NUCLEOTIDE SEQUENCE [LARGE SCALE GENOMIC DNA]</scope>
    <source>
        <strain evidence="7 8">MCA 4186</strain>
    </source>
</reference>
<dbReference type="Pfam" id="PF00501">
    <property type="entry name" value="AMP-binding"/>
    <property type="match status" value="1"/>
</dbReference>
<protein>
    <submittedName>
        <fullName evidence="7">Acetyl-CoA synthetase-like protein</fullName>
    </submittedName>
</protein>
<feature type="domain" description="AMP-binding enzyme C-terminal" evidence="6">
    <location>
        <begin position="489"/>
        <end position="563"/>
    </location>
</feature>
<dbReference type="Gene3D" id="3.40.50.12780">
    <property type="entry name" value="N-terminal domain of ligase-like"/>
    <property type="match status" value="1"/>
</dbReference>
<keyword evidence="3" id="KW-0276">Fatty acid metabolism</keyword>
<evidence type="ECO:0000313" key="8">
    <source>
        <dbReference type="Proteomes" id="UP000245946"/>
    </source>
</evidence>
<dbReference type="GeneID" id="37268981"/>
<dbReference type="FunFam" id="3.30.300.30:FF:000008">
    <property type="entry name" value="2,3-dihydroxybenzoate-AMP ligase"/>
    <property type="match status" value="1"/>
</dbReference>
<sequence length="581" mass="63020">MSDLASFVPPPSSQAPRAFGLRMSMPASIAHNYTPLTPVAFLLRAALVCPNALAVIHAERAVQYTYAQWAARCLSLTFALLKTPGFTPGARVAVISPNNPMILEAHNAILAAGGIINPLNIRNSPAEIAYVLGHSGATIILCDSEYANLLPKNLSKDIVVVISNDSGGRDPKDPYEAYLAGGRREWEAQERSSKKGLLGWELITHIEDENAPAALCYTSGTTGKPKGVITTHRGSFLGAVSNAFEAGLGPTSVYAALLPYFHACGWTFPWAVTAAFATAYTMRKVDNDAIWDALLNAGVTHYAGAPTVQIGIVNHPKAKKLPRVVRVAVAASAPTAQLLGMMESLNLVPVHVYGLTETYGPVTRRYTEPTWAAMSTEERARLMARQGHGYLTSDEARVCRVPPEGADPQATPLEDVARDGKEMGEIMLRGNMVMKEYYNDKEATRKTFRDGWFCTGDLAVRMPGGELNILDRGKDVIISGGENISSLMVESEMATHPAVLECCVVGRKHEKWAEVGHAFVVLKQGQSADMETLKAHCRERMSKFAVPMYFDFVKELPKTSTGKVQKNVLRARVADAPQAKL</sequence>
<evidence type="ECO:0000259" key="6">
    <source>
        <dbReference type="Pfam" id="PF13193"/>
    </source>
</evidence>
<dbReference type="Proteomes" id="UP000245946">
    <property type="component" value="Unassembled WGS sequence"/>
</dbReference>
<evidence type="ECO:0000256" key="3">
    <source>
        <dbReference type="ARBA" id="ARBA00022832"/>
    </source>
</evidence>
<feature type="domain" description="AMP-dependent synthetase/ligase" evidence="5">
    <location>
        <begin position="45"/>
        <end position="438"/>
    </location>
</feature>
<dbReference type="Pfam" id="PF13193">
    <property type="entry name" value="AMP-binding_C"/>
    <property type="match status" value="1"/>
</dbReference>
<dbReference type="GO" id="GO:0006631">
    <property type="term" value="P:fatty acid metabolic process"/>
    <property type="evidence" value="ECO:0007669"/>
    <property type="project" value="UniProtKB-KW"/>
</dbReference>
<dbReference type="AlphaFoldDB" id="A0A316ZKI1"/>
<dbReference type="InterPro" id="IPR020845">
    <property type="entry name" value="AMP-binding_CS"/>
</dbReference>
<evidence type="ECO:0000256" key="2">
    <source>
        <dbReference type="ARBA" id="ARBA00022598"/>
    </source>
</evidence>
<dbReference type="OrthoDB" id="10253115at2759"/>
<dbReference type="PANTHER" id="PTHR43859:SF4">
    <property type="entry name" value="BUTANOATE--COA LIGASE AAE1-RELATED"/>
    <property type="match status" value="1"/>
</dbReference>
<proteinExistence type="inferred from homology"/>
<dbReference type="RefSeq" id="XP_025601092.1">
    <property type="nucleotide sequence ID" value="XM_025741437.1"/>
</dbReference>
<dbReference type="Gene3D" id="3.30.300.30">
    <property type="match status" value="1"/>
</dbReference>
<dbReference type="GO" id="GO:0016874">
    <property type="term" value="F:ligase activity"/>
    <property type="evidence" value="ECO:0007669"/>
    <property type="project" value="UniProtKB-KW"/>
</dbReference>
<evidence type="ECO:0000256" key="1">
    <source>
        <dbReference type="ARBA" id="ARBA00006432"/>
    </source>
</evidence>
<dbReference type="SUPFAM" id="SSF56801">
    <property type="entry name" value="Acetyl-CoA synthetase-like"/>
    <property type="match status" value="1"/>
</dbReference>
<dbReference type="InterPro" id="IPR045851">
    <property type="entry name" value="AMP-bd_C_sf"/>
</dbReference>
<dbReference type="InterPro" id="IPR042099">
    <property type="entry name" value="ANL_N_sf"/>
</dbReference>
<name>A0A316ZKI1_9BASI</name>
<dbReference type="PROSITE" id="PS00455">
    <property type="entry name" value="AMP_BINDING"/>
    <property type="match status" value="1"/>
</dbReference>
<evidence type="ECO:0000313" key="7">
    <source>
        <dbReference type="EMBL" id="PWO00814.1"/>
    </source>
</evidence>
<dbReference type="STRING" id="58919.A0A316ZKI1"/>
<gene>
    <name evidence="7" type="ORF">FA09DRAFT_327537</name>
</gene>
<keyword evidence="8" id="KW-1185">Reference proteome</keyword>
<dbReference type="InterPro" id="IPR025110">
    <property type="entry name" value="AMP-bd_C"/>
</dbReference>
<keyword evidence="2" id="KW-0436">Ligase</keyword>
<dbReference type="EMBL" id="KZ819284">
    <property type="protein sequence ID" value="PWO00814.1"/>
    <property type="molecule type" value="Genomic_DNA"/>
</dbReference>
<accession>A0A316ZKI1</accession>
<keyword evidence="4" id="KW-0443">Lipid metabolism</keyword>
<comment type="similarity">
    <text evidence="1">Belongs to the ATP-dependent AMP-binding enzyme family.</text>
</comment>
<organism evidence="7 8">
    <name type="scientific">Tilletiopsis washingtonensis</name>
    <dbReference type="NCBI Taxonomy" id="58919"/>
    <lineage>
        <taxon>Eukaryota</taxon>
        <taxon>Fungi</taxon>
        <taxon>Dikarya</taxon>
        <taxon>Basidiomycota</taxon>
        <taxon>Ustilaginomycotina</taxon>
        <taxon>Exobasidiomycetes</taxon>
        <taxon>Entylomatales</taxon>
        <taxon>Entylomatales incertae sedis</taxon>
        <taxon>Tilletiopsis</taxon>
    </lineage>
</organism>
<dbReference type="PANTHER" id="PTHR43859">
    <property type="entry name" value="ACYL-ACTIVATING ENZYME"/>
    <property type="match status" value="1"/>
</dbReference>
<evidence type="ECO:0000256" key="4">
    <source>
        <dbReference type="ARBA" id="ARBA00023098"/>
    </source>
</evidence>